<evidence type="ECO:0000313" key="3">
    <source>
        <dbReference type="EMBL" id="NML94990.1"/>
    </source>
</evidence>
<keyword evidence="3" id="KW-0547">Nucleotide-binding</keyword>
<dbReference type="GO" id="GO:0016787">
    <property type="term" value="F:hydrolase activity"/>
    <property type="evidence" value="ECO:0007669"/>
    <property type="project" value="InterPro"/>
</dbReference>
<accession>A0A7Y0BRI9</accession>
<dbReference type="EMBL" id="JABBGM010000007">
    <property type="protein sequence ID" value="NML94990.1"/>
    <property type="molecule type" value="Genomic_DNA"/>
</dbReference>
<dbReference type="GO" id="GO:0004386">
    <property type="term" value="F:helicase activity"/>
    <property type="evidence" value="ECO:0007669"/>
    <property type="project" value="UniProtKB-KW"/>
</dbReference>
<evidence type="ECO:0000256" key="1">
    <source>
        <dbReference type="SAM" id="MobiDB-lite"/>
    </source>
</evidence>
<sequence length="813" mass="89965">MLATADAPPTSVARNRRRKALWQPRADQTRLAARVAEILRTSSHAYLEAPTGSGKTLTMALIGELRAEETKVYLAHSVDIVDQTSRQFDAFAAAGVISNRASWRCTTWQSYREAVRRGRLQELVGTASPDLVFVDECHIGGGDGPDSNVSFQAIRATARKVVWVSATPWDVNEAVLGVREGCSAVLRMQEAFNLELLNATDIVRIDCGLRLRAAVAQLEKSSGAAFSSLARQSFVVEQDCAELAYDDLSGQVEKLLDRSLRPSDVSTIVRHRIRLLADVYLQRHMSERAMFWLPNQTYARECAQYIADRLPSGERAEAIIHDPGNSVAEMEYGIAAREAFAREDGSVRVACVVFRLREGFDSPGLRLGFDCSWSPRNLRATVQKIGRLTRKAPGKPRSQYYYAVDVKTVAGARASQLSEAFLGGVQAALRADIPSAQFTAEAIIEAGAIANAMSGSVGGGPRSFWSQGSWTGEAITRAHVPLFEFDQVAGYAEVSRATLDAAFLKPDEQLDESVVAELAERFLEGLEQGQRAEDYPPAVVNALRRCCTKLDSLHDLMFHRRLNRATPALATRWGCVLSDVVLDRMDRDDAIVAAIEAGKPRPSQRTFEGQQFSRALIATGPYFRPDLAARLAVLGQYEPQQDRRMRLKHETDLNIERIVGLIERGEEPPAQGTADRNRLSGWLSPFGSKTRPDVRERIERVRPDLIPKGISYVERDASRRQRQLEMIAWVTQHKALPPASSGLGKILKAWVQRNPSFLAAFLKELKNAARPGKIDVKLKPRTNRKRKARKPLARSGTRSAISPVAQHSAAMPR</sequence>
<dbReference type="Pfam" id="PF04851">
    <property type="entry name" value="ResIII"/>
    <property type="match status" value="1"/>
</dbReference>
<keyword evidence="4" id="KW-1185">Reference proteome</keyword>
<dbReference type="InterPro" id="IPR006935">
    <property type="entry name" value="Helicase/UvrB_N"/>
</dbReference>
<dbReference type="GO" id="GO:0003677">
    <property type="term" value="F:DNA binding"/>
    <property type="evidence" value="ECO:0007669"/>
    <property type="project" value="InterPro"/>
</dbReference>
<dbReference type="InterPro" id="IPR014001">
    <property type="entry name" value="Helicase_ATP-bd"/>
</dbReference>
<evidence type="ECO:0000259" key="2">
    <source>
        <dbReference type="SMART" id="SM00487"/>
    </source>
</evidence>
<proteinExistence type="predicted"/>
<name>A0A7Y0BRI9_9SPHN</name>
<feature type="compositionally biased region" description="Basic residues" evidence="1">
    <location>
        <begin position="779"/>
        <end position="792"/>
    </location>
</feature>
<dbReference type="Proteomes" id="UP000583556">
    <property type="component" value="Unassembled WGS sequence"/>
</dbReference>
<organism evidence="3 4">
    <name type="scientific">Novosphingobium olei</name>
    <dbReference type="NCBI Taxonomy" id="2728851"/>
    <lineage>
        <taxon>Bacteria</taxon>
        <taxon>Pseudomonadati</taxon>
        <taxon>Pseudomonadota</taxon>
        <taxon>Alphaproteobacteria</taxon>
        <taxon>Sphingomonadales</taxon>
        <taxon>Sphingomonadaceae</taxon>
        <taxon>Novosphingobium</taxon>
    </lineage>
</organism>
<comment type="caution">
    <text evidence="3">The sequence shown here is derived from an EMBL/GenBank/DDBJ whole genome shotgun (WGS) entry which is preliminary data.</text>
</comment>
<keyword evidence="3" id="KW-0378">Hydrolase</keyword>
<dbReference type="GO" id="GO:0005524">
    <property type="term" value="F:ATP binding"/>
    <property type="evidence" value="ECO:0007669"/>
    <property type="project" value="InterPro"/>
</dbReference>
<dbReference type="RefSeq" id="WP_010890960.1">
    <property type="nucleotide sequence ID" value="NZ_JABBGM010000007.1"/>
</dbReference>
<dbReference type="SUPFAM" id="SSF52540">
    <property type="entry name" value="P-loop containing nucleoside triphosphate hydrolases"/>
    <property type="match status" value="1"/>
</dbReference>
<evidence type="ECO:0000313" key="4">
    <source>
        <dbReference type="Proteomes" id="UP000583556"/>
    </source>
</evidence>
<dbReference type="InterPro" id="IPR027417">
    <property type="entry name" value="P-loop_NTPase"/>
</dbReference>
<feature type="region of interest" description="Disordered" evidence="1">
    <location>
        <begin position="778"/>
        <end position="813"/>
    </location>
</feature>
<protein>
    <submittedName>
        <fullName evidence="3">DEAD/DEAH box helicase family protein</fullName>
    </submittedName>
</protein>
<feature type="domain" description="Helicase ATP-binding" evidence="2">
    <location>
        <begin position="20"/>
        <end position="205"/>
    </location>
</feature>
<dbReference type="Gene3D" id="3.40.50.300">
    <property type="entry name" value="P-loop containing nucleotide triphosphate hydrolases"/>
    <property type="match status" value="2"/>
</dbReference>
<gene>
    <name evidence="3" type="ORF">HHL27_15050</name>
</gene>
<keyword evidence="3" id="KW-0067">ATP-binding</keyword>
<dbReference type="AlphaFoldDB" id="A0A7Y0BRI9"/>
<dbReference type="SMART" id="SM00487">
    <property type="entry name" value="DEXDc"/>
    <property type="match status" value="1"/>
</dbReference>
<keyword evidence="3" id="KW-0347">Helicase</keyword>
<reference evidence="3 4" key="1">
    <citation type="submission" date="2020-04" db="EMBL/GenBank/DDBJ databases">
        <title>Novosphingobium sp. TW-4 isolated from soil.</title>
        <authorList>
            <person name="Dahal R.H."/>
            <person name="Chaudhary D.K."/>
        </authorList>
    </citation>
    <scope>NUCLEOTIDE SEQUENCE [LARGE SCALE GENOMIC DNA]</scope>
    <source>
        <strain evidence="3 4">TW-4</strain>
    </source>
</reference>